<accession>A0A382PBZ8</accession>
<feature type="non-terminal residue" evidence="2">
    <location>
        <position position="1"/>
    </location>
</feature>
<proteinExistence type="predicted"/>
<reference evidence="2" key="1">
    <citation type="submission" date="2018-05" db="EMBL/GenBank/DDBJ databases">
        <authorList>
            <person name="Lanie J.A."/>
            <person name="Ng W.-L."/>
            <person name="Kazmierczak K.M."/>
            <person name="Andrzejewski T.M."/>
            <person name="Davidsen T.M."/>
            <person name="Wayne K.J."/>
            <person name="Tettelin H."/>
            <person name="Glass J.I."/>
            <person name="Rusch D."/>
            <person name="Podicherti R."/>
            <person name="Tsui H.-C.T."/>
            <person name="Winkler M.E."/>
        </authorList>
    </citation>
    <scope>NUCLEOTIDE SEQUENCE</scope>
</reference>
<sequence length="50" mass="5492">VLKLPNLSDSRINMHALTVICMLIVIIILLFLTFLLDLPGAGIFWIVGIG</sequence>
<protein>
    <submittedName>
        <fullName evidence="2">Uncharacterized protein</fullName>
    </submittedName>
</protein>
<organism evidence="2">
    <name type="scientific">marine metagenome</name>
    <dbReference type="NCBI Taxonomy" id="408172"/>
    <lineage>
        <taxon>unclassified sequences</taxon>
        <taxon>metagenomes</taxon>
        <taxon>ecological metagenomes</taxon>
    </lineage>
</organism>
<keyword evidence="1" id="KW-0812">Transmembrane</keyword>
<feature type="non-terminal residue" evidence="2">
    <location>
        <position position="50"/>
    </location>
</feature>
<keyword evidence="1" id="KW-0472">Membrane</keyword>
<dbReference type="EMBL" id="UINC01106339">
    <property type="protein sequence ID" value="SVC70934.1"/>
    <property type="molecule type" value="Genomic_DNA"/>
</dbReference>
<keyword evidence="1" id="KW-1133">Transmembrane helix</keyword>
<evidence type="ECO:0000313" key="2">
    <source>
        <dbReference type="EMBL" id="SVC70934.1"/>
    </source>
</evidence>
<gene>
    <name evidence="2" type="ORF">METZ01_LOCUS323788</name>
</gene>
<dbReference type="AlphaFoldDB" id="A0A382PBZ8"/>
<evidence type="ECO:0000256" key="1">
    <source>
        <dbReference type="SAM" id="Phobius"/>
    </source>
</evidence>
<feature type="transmembrane region" description="Helical" evidence="1">
    <location>
        <begin position="12"/>
        <end position="36"/>
    </location>
</feature>
<name>A0A382PBZ8_9ZZZZ</name>